<name>A0ABY2RXZ0_9PSEU</name>
<evidence type="ECO:0000313" key="2">
    <source>
        <dbReference type="EMBL" id="TKG63116.1"/>
    </source>
</evidence>
<gene>
    <name evidence="2" type="ORF">FCN18_30580</name>
</gene>
<proteinExistence type="predicted"/>
<evidence type="ECO:0000256" key="1">
    <source>
        <dbReference type="SAM" id="Phobius"/>
    </source>
</evidence>
<feature type="transmembrane region" description="Helical" evidence="1">
    <location>
        <begin position="20"/>
        <end position="43"/>
    </location>
</feature>
<dbReference type="EMBL" id="SWMS01000024">
    <property type="protein sequence ID" value="TKG63116.1"/>
    <property type="molecule type" value="Genomic_DNA"/>
</dbReference>
<evidence type="ECO:0000313" key="3">
    <source>
        <dbReference type="Proteomes" id="UP000309992"/>
    </source>
</evidence>
<reference evidence="2 3" key="1">
    <citation type="journal article" date="2015" name="Antonie Van Leeuwenhoek">
        <title>Prauserella endophytica sp. nov., an endophytic actinobacterium isolated from Tamarix taklamakanensis.</title>
        <authorList>
            <person name="Liu J.M."/>
            <person name="Habden X."/>
            <person name="Guo L."/>
            <person name="Tuo L."/>
            <person name="Jiang Z.K."/>
            <person name="Liu S.W."/>
            <person name="Liu X.F."/>
            <person name="Chen L."/>
            <person name="Li R.F."/>
            <person name="Zhang Y.Q."/>
            <person name="Sun C.H."/>
        </authorList>
    </citation>
    <scope>NUCLEOTIDE SEQUENCE [LARGE SCALE GENOMIC DNA]</scope>
    <source>
        <strain evidence="2 3">CGMCC 4.7182</strain>
    </source>
</reference>
<dbReference type="Proteomes" id="UP000309992">
    <property type="component" value="Unassembled WGS sequence"/>
</dbReference>
<keyword evidence="1" id="KW-0472">Membrane</keyword>
<sequence>MFDGVARWWDSLELWLAQQWFPVQFVLVMAVLIPLCVGLAWLIHRVVHAVADRVSRFRGATRRPDRTS</sequence>
<accession>A0ABY2RXZ0</accession>
<protein>
    <submittedName>
        <fullName evidence="2">Uncharacterized protein</fullName>
    </submittedName>
</protein>
<comment type="caution">
    <text evidence="2">The sequence shown here is derived from an EMBL/GenBank/DDBJ whole genome shotgun (WGS) entry which is preliminary data.</text>
</comment>
<keyword evidence="1" id="KW-1133">Transmembrane helix</keyword>
<keyword evidence="3" id="KW-1185">Reference proteome</keyword>
<organism evidence="2 3">
    <name type="scientific">Prauserella endophytica</name>
    <dbReference type="NCBI Taxonomy" id="1592324"/>
    <lineage>
        <taxon>Bacteria</taxon>
        <taxon>Bacillati</taxon>
        <taxon>Actinomycetota</taxon>
        <taxon>Actinomycetes</taxon>
        <taxon>Pseudonocardiales</taxon>
        <taxon>Pseudonocardiaceae</taxon>
        <taxon>Prauserella</taxon>
        <taxon>Prauserella coralliicola group</taxon>
    </lineage>
</organism>
<keyword evidence="1" id="KW-0812">Transmembrane</keyword>
<dbReference type="RefSeq" id="WP_112275632.1">
    <property type="nucleotide sequence ID" value="NZ_SWMS01000024.1"/>
</dbReference>